<keyword evidence="6" id="KW-1185">Reference proteome</keyword>
<organism evidence="5 6">
    <name type="scientific">Hermetia illucens</name>
    <name type="common">Black soldier fly</name>
    <dbReference type="NCBI Taxonomy" id="343691"/>
    <lineage>
        <taxon>Eukaryota</taxon>
        <taxon>Metazoa</taxon>
        <taxon>Ecdysozoa</taxon>
        <taxon>Arthropoda</taxon>
        <taxon>Hexapoda</taxon>
        <taxon>Insecta</taxon>
        <taxon>Pterygota</taxon>
        <taxon>Neoptera</taxon>
        <taxon>Endopterygota</taxon>
        <taxon>Diptera</taxon>
        <taxon>Brachycera</taxon>
        <taxon>Stratiomyomorpha</taxon>
        <taxon>Stratiomyidae</taxon>
        <taxon>Hermetiinae</taxon>
        <taxon>Hermetia</taxon>
    </lineage>
</organism>
<evidence type="ECO:0000313" key="5">
    <source>
        <dbReference type="EMBL" id="CAD7086794.1"/>
    </source>
</evidence>
<feature type="signal peptide" evidence="3">
    <location>
        <begin position="1"/>
        <end position="23"/>
    </location>
</feature>
<dbReference type="InterPro" id="IPR043504">
    <property type="entry name" value="Peptidase_S1_PA_chymotrypsin"/>
</dbReference>
<evidence type="ECO:0000256" key="2">
    <source>
        <dbReference type="RuleBase" id="RU363034"/>
    </source>
</evidence>
<dbReference type="CDD" id="cd00190">
    <property type="entry name" value="Tryp_SPc"/>
    <property type="match status" value="1"/>
</dbReference>
<dbReference type="InterPro" id="IPR009003">
    <property type="entry name" value="Peptidase_S1_PA"/>
</dbReference>
<keyword evidence="1" id="KW-1015">Disulfide bond</keyword>
<dbReference type="PROSITE" id="PS00134">
    <property type="entry name" value="TRYPSIN_HIS"/>
    <property type="match status" value="1"/>
</dbReference>
<keyword evidence="3" id="KW-0732">Signal</keyword>
<dbReference type="EMBL" id="LR899012">
    <property type="protein sequence ID" value="CAD7086794.1"/>
    <property type="molecule type" value="Genomic_DNA"/>
</dbReference>
<sequence>MTENPFFAYVFSLMGLFLLTSKGNFTERISGGHRAEPNDFPWNVFLEVSNKDEIGSCGGSIISKRWVLTAAHCIQPFDNISVSFGSTDTSKFPHNIKSHEFIVHEQYSPSPLRNDISLVKLEKDVKFSSGIQPVKLVPVSDSKNDFINVVAIVMGFGYSSHDFKLGTDLLYTHVKIVPSSHCVDFPESPELSKIICTEGYNTMSDGTCAGDSGGALVVKDHNGDYVQIGITSFGADGCALNSSSGYTRVGSYLDWIHEKTGI</sequence>
<dbReference type="Gene3D" id="2.40.10.10">
    <property type="entry name" value="Trypsin-like serine proteases"/>
    <property type="match status" value="1"/>
</dbReference>
<protein>
    <recommendedName>
        <fullName evidence="4">Peptidase S1 domain-containing protein</fullName>
    </recommendedName>
</protein>
<dbReference type="FunFam" id="2.40.10.10:FF:000068">
    <property type="entry name" value="transmembrane protease serine 2"/>
    <property type="match status" value="1"/>
</dbReference>
<dbReference type="PROSITE" id="PS00135">
    <property type="entry name" value="TRYPSIN_SER"/>
    <property type="match status" value="1"/>
</dbReference>
<dbReference type="OrthoDB" id="5597713at2759"/>
<dbReference type="SUPFAM" id="SSF50494">
    <property type="entry name" value="Trypsin-like serine proteases"/>
    <property type="match status" value="1"/>
</dbReference>
<evidence type="ECO:0000256" key="3">
    <source>
        <dbReference type="SAM" id="SignalP"/>
    </source>
</evidence>
<evidence type="ECO:0000259" key="4">
    <source>
        <dbReference type="PROSITE" id="PS50240"/>
    </source>
</evidence>
<dbReference type="GO" id="GO:0004252">
    <property type="term" value="F:serine-type endopeptidase activity"/>
    <property type="evidence" value="ECO:0007669"/>
    <property type="project" value="InterPro"/>
</dbReference>
<dbReference type="InterPro" id="IPR001314">
    <property type="entry name" value="Peptidase_S1A"/>
</dbReference>
<dbReference type="PANTHER" id="PTHR24260">
    <property type="match status" value="1"/>
</dbReference>
<keyword evidence="2" id="KW-0720">Serine protease</keyword>
<dbReference type="AlphaFoldDB" id="A0A7R8YVY4"/>
<dbReference type="Proteomes" id="UP000594454">
    <property type="component" value="Chromosome 4"/>
</dbReference>
<accession>A0A7R8YVY4</accession>
<gene>
    <name evidence="5" type="ORF">HERILL_LOCUS9540</name>
</gene>
<dbReference type="InterPro" id="IPR001254">
    <property type="entry name" value="Trypsin_dom"/>
</dbReference>
<evidence type="ECO:0000313" key="6">
    <source>
        <dbReference type="Proteomes" id="UP000594454"/>
    </source>
</evidence>
<evidence type="ECO:0000256" key="1">
    <source>
        <dbReference type="ARBA" id="ARBA00023157"/>
    </source>
</evidence>
<dbReference type="Pfam" id="PF00089">
    <property type="entry name" value="Trypsin"/>
    <property type="match status" value="1"/>
</dbReference>
<dbReference type="OMA" id="HNIKSHE"/>
<dbReference type="InParanoid" id="A0A7R8YVY4"/>
<dbReference type="PROSITE" id="PS50240">
    <property type="entry name" value="TRYPSIN_DOM"/>
    <property type="match status" value="1"/>
</dbReference>
<dbReference type="PRINTS" id="PR00722">
    <property type="entry name" value="CHYMOTRYPSIN"/>
</dbReference>
<dbReference type="InterPro" id="IPR033116">
    <property type="entry name" value="TRYPSIN_SER"/>
</dbReference>
<proteinExistence type="predicted"/>
<feature type="chain" id="PRO_5031175285" description="Peptidase S1 domain-containing protein" evidence="3">
    <location>
        <begin position="24"/>
        <end position="262"/>
    </location>
</feature>
<keyword evidence="2" id="KW-0378">Hydrolase</keyword>
<name>A0A7R8YVY4_HERIL</name>
<reference evidence="5 6" key="1">
    <citation type="submission" date="2020-11" db="EMBL/GenBank/DDBJ databases">
        <authorList>
            <person name="Wallbank WR R."/>
            <person name="Pardo Diaz C."/>
            <person name="Kozak K."/>
            <person name="Martin S."/>
            <person name="Jiggins C."/>
            <person name="Moest M."/>
            <person name="Warren A I."/>
            <person name="Generalovic N T."/>
            <person name="Byers J.R.P. K."/>
            <person name="Montejo-Kovacevich G."/>
            <person name="Yen C E."/>
        </authorList>
    </citation>
    <scope>NUCLEOTIDE SEQUENCE [LARGE SCALE GENOMIC DNA]</scope>
</reference>
<feature type="domain" description="Peptidase S1" evidence="4">
    <location>
        <begin position="29"/>
        <end position="261"/>
    </location>
</feature>
<dbReference type="PANTHER" id="PTHR24260:SF136">
    <property type="entry name" value="GH08193P-RELATED"/>
    <property type="match status" value="1"/>
</dbReference>
<keyword evidence="2" id="KW-0645">Protease</keyword>
<dbReference type="SMART" id="SM00020">
    <property type="entry name" value="Tryp_SPc"/>
    <property type="match status" value="1"/>
</dbReference>
<dbReference type="InterPro" id="IPR051333">
    <property type="entry name" value="CLIP_Serine_Protease"/>
</dbReference>
<dbReference type="InterPro" id="IPR018114">
    <property type="entry name" value="TRYPSIN_HIS"/>
</dbReference>
<dbReference type="GO" id="GO:0006508">
    <property type="term" value="P:proteolysis"/>
    <property type="evidence" value="ECO:0007669"/>
    <property type="project" value="UniProtKB-KW"/>
</dbReference>